<sequence length="81" mass="9334">MSEQPRQLLHLVIGGEMKDLDRPEFIDLKAVDFVGAYPNYRTAYDAWKGAAQRTIDNARMRYFIIHAHRLLDPGTDPEGEM</sequence>
<evidence type="ECO:0000313" key="2">
    <source>
        <dbReference type="Proteomes" id="UP000092498"/>
    </source>
</evidence>
<reference evidence="1 2" key="1">
    <citation type="submission" date="2015-11" db="EMBL/GenBank/DDBJ databases">
        <title>Whole-Genome Sequence of Candidatus Oderbacter manganicum from the National Park Lower Oder Valley, Germany.</title>
        <authorList>
            <person name="Braun B."/>
            <person name="Liere K."/>
            <person name="Szewzyk U."/>
        </authorList>
    </citation>
    <scope>NUCLEOTIDE SEQUENCE [LARGE SCALE GENOMIC DNA]</scope>
    <source>
        <strain evidence="1 2">OTSz_A_272</strain>
    </source>
</reference>
<dbReference type="InParanoid" id="A0A1B1AET3"/>
<organism evidence="1 2">
    <name type="scientific">Candidatus Viadribacter manganicus</name>
    <dbReference type="NCBI Taxonomy" id="1759059"/>
    <lineage>
        <taxon>Bacteria</taxon>
        <taxon>Pseudomonadati</taxon>
        <taxon>Pseudomonadota</taxon>
        <taxon>Alphaproteobacteria</taxon>
        <taxon>Hyphomonadales</taxon>
        <taxon>Hyphomonadaceae</taxon>
        <taxon>Candidatus Viadribacter</taxon>
    </lineage>
</organism>
<accession>A0A1B1AET3</accession>
<dbReference type="EMBL" id="CP013244">
    <property type="protein sequence ID" value="ANP45078.1"/>
    <property type="molecule type" value="Genomic_DNA"/>
</dbReference>
<dbReference type="STRING" id="1759059.ATE48_03640"/>
<proteinExistence type="predicted"/>
<dbReference type="RefSeq" id="WP_066767910.1">
    <property type="nucleotide sequence ID" value="NZ_CP013244.1"/>
</dbReference>
<dbReference type="Pfam" id="PF13773">
    <property type="entry name" value="DUF4170"/>
    <property type="match status" value="1"/>
</dbReference>
<dbReference type="Gene3D" id="3.30.70.2400">
    <property type="entry name" value="Uncharacterised protein PF13773, DUF4170"/>
    <property type="match status" value="1"/>
</dbReference>
<name>A0A1B1AET3_9PROT</name>
<dbReference type="Proteomes" id="UP000092498">
    <property type="component" value="Chromosome"/>
</dbReference>
<dbReference type="InterPro" id="IPR025226">
    <property type="entry name" value="DUF4170"/>
</dbReference>
<dbReference type="AlphaFoldDB" id="A0A1B1AET3"/>
<gene>
    <name evidence="1" type="ORF">ATE48_03640</name>
</gene>
<dbReference type="KEGG" id="cbot:ATE48_03640"/>
<dbReference type="OrthoDB" id="9800646at2"/>
<protein>
    <submittedName>
        <fullName evidence="1">Inositol monophosphatase</fullName>
    </submittedName>
</protein>
<evidence type="ECO:0000313" key="1">
    <source>
        <dbReference type="EMBL" id="ANP45078.1"/>
    </source>
</evidence>
<keyword evidence="2" id="KW-1185">Reference proteome</keyword>